<protein>
    <submittedName>
        <fullName evidence="9">Sperm-associated antigen 4 protein</fullName>
    </submittedName>
</protein>
<dbReference type="InterPro" id="IPR012919">
    <property type="entry name" value="SUN_dom"/>
</dbReference>
<dbReference type="PANTHER" id="PTHR12911">
    <property type="entry name" value="SAD1/UNC-84-LIKE PROTEIN-RELATED"/>
    <property type="match status" value="1"/>
</dbReference>
<dbReference type="PANTHER" id="PTHR12911:SF8">
    <property type="entry name" value="KLAROID PROTEIN-RELATED"/>
    <property type="match status" value="1"/>
</dbReference>
<dbReference type="GO" id="GO:0043495">
    <property type="term" value="F:protein-membrane adaptor activity"/>
    <property type="evidence" value="ECO:0007669"/>
    <property type="project" value="TreeGrafter"/>
</dbReference>
<dbReference type="OrthoDB" id="342281at2759"/>
<evidence type="ECO:0000313" key="10">
    <source>
        <dbReference type="Proteomes" id="UP000094527"/>
    </source>
</evidence>
<sequence>MAICWQHCTIICGVLAVLLVVFMGFFGEGPDDDDCDNSDGDCSSDPWSGDSCCKLNPVIDKQVRELQSGYCNCIVNIGSLYLGASVASIRETITYNHPQGRAGSAQTNRPELVLEPAKIIVGRNWHFTGDNGTLVVKLFYPSQISGFTIIHPPPCQLPSGHEVSAPKDFYVKGLEQLDEQEPVVFGNFTYIMGRSSIQHFPVQFCSKVKYQFVEFQFTSNHGNPNYTSLYKVQIHGDSGVPLVLSDGDEGETDKDSQPDSA</sequence>
<evidence type="ECO:0000256" key="5">
    <source>
        <dbReference type="SAM" id="MobiDB-lite"/>
    </source>
</evidence>
<name>A0A1D2MPK0_ORCCI</name>
<dbReference type="PROSITE" id="PS51469">
    <property type="entry name" value="SUN"/>
    <property type="match status" value="1"/>
</dbReference>
<comment type="caution">
    <text evidence="9">The sequence shown here is derived from an EMBL/GenBank/DDBJ whole genome shotgun (WGS) entry which is preliminary data.</text>
</comment>
<dbReference type="AlphaFoldDB" id="A0A1D2MPK0"/>
<evidence type="ECO:0000256" key="7">
    <source>
        <dbReference type="SAM" id="SignalP"/>
    </source>
</evidence>
<keyword evidence="4 6" id="KW-0472">Membrane</keyword>
<evidence type="ECO:0000259" key="8">
    <source>
        <dbReference type="PROSITE" id="PS51469"/>
    </source>
</evidence>
<evidence type="ECO:0000313" key="9">
    <source>
        <dbReference type="EMBL" id="ODM94963.1"/>
    </source>
</evidence>
<dbReference type="Pfam" id="PF07738">
    <property type="entry name" value="Sad1_UNC"/>
    <property type="match status" value="1"/>
</dbReference>
<dbReference type="Gene3D" id="2.60.120.260">
    <property type="entry name" value="Galactose-binding domain-like"/>
    <property type="match status" value="1"/>
</dbReference>
<dbReference type="STRING" id="48709.A0A1D2MPK0"/>
<keyword evidence="2 6" id="KW-0812">Transmembrane</keyword>
<feature type="region of interest" description="Disordered" evidence="5">
    <location>
        <begin position="241"/>
        <end position="261"/>
    </location>
</feature>
<gene>
    <name evidence="9" type="ORF">Ocin01_11717</name>
</gene>
<dbReference type="EMBL" id="LJIJ01000728">
    <property type="protein sequence ID" value="ODM94963.1"/>
    <property type="molecule type" value="Genomic_DNA"/>
</dbReference>
<keyword evidence="3 6" id="KW-1133">Transmembrane helix</keyword>
<accession>A0A1D2MPK0</accession>
<evidence type="ECO:0000256" key="1">
    <source>
        <dbReference type="ARBA" id="ARBA00004370"/>
    </source>
</evidence>
<evidence type="ECO:0000256" key="2">
    <source>
        <dbReference type="ARBA" id="ARBA00022692"/>
    </source>
</evidence>
<keyword evidence="7" id="KW-0732">Signal</keyword>
<dbReference type="GO" id="GO:0034993">
    <property type="term" value="C:meiotic nuclear membrane microtubule tethering complex"/>
    <property type="evidence" value="ECO:0007669"/>
    <property type="project" value="TreeGrafter"/>
</dbReference>
<proteinExistence type="predicted"/>
<feature type="domain" description="SUN" evidence="8">
    <location>
        <begin position="47"/>
        <end position="239"/>
    </location>
</feature>
<keyword evidence="10" id="KW-1185">Reference proteome</keyword>
<reference evidence="9 10" key="1">
    <citation type="journal article" date="2016" name="Genome Biol. Evol.">
        <title>Gene Family Evolution Reflects Adaptation to Soil Environmental Stressors in the Genome of the Collembolan Orchesella cincta.</title>
        <authorList>
            <person name="Faddeeva-Vakhrusheva A."/>
            <person name="Derks M.F."/>
            <person name="Anvar S.Y."/>
            <person name="Agamennone V."/>
            <person name="Suring W."/>
            <person name="Smit S."/>
            <person name="van Straalen N.M."/>
            <person name="Roelofs D."/>
        </authorList>
    </citation>
    <scope>NUCLEOTIDE SEQUENCE [LARGE SCALE GENOMIC DNA]</scope>
    <source>
        <tissue evidence="9">Mixed pool</tissue>
    </source>
</reference>
<feature type="chain" id="PRO_5008904357" evidence="7">
    <location>
        <begin position="17"/>
        <end position="261"/>
    </location>
</feature>
<evidence type="ECO:0000256" key="3">
    <source>
        <dbReference type="ARBA" id="ARBA00022989"/>
    </source>
</evidence>
<feature type="signal peptide" evidence="7">
    <location>
        <begin position="1"/>
        <end position="16"/>
    </location>
</feature>
<organism evidence="9 10">
    <name type="scientific">Orchesella cincta</name>
    <name type="common">Springtail</name>
    <name type="synonym">Podura cincta</name>
    <dbReference type="NCBI Taxonomy" id="48709"/>
    <lineage>
        <taxon>Eukaryota</taxon>
        <taxon>Metazoa</taxon>
        <taxon>Ecdysozoa</taxon>
        <taxon>Arthropoda</taxon>
        <taxon>Hexapoda</taxon>
        <taxon>Collembola</taxon>
        <taxon>Entomobryomorpha</taxon>
        <taxon>Entomobryoidea</taxon>
        <taxon>Orchesellidae</taxon>
        <taxon>Orchesellinae</taxon>
        <taxon>Orchesella</taxon>
    </lineage>
</organism>
<dbReference type="InterPro" id="IPR045119">
    <property type="entry name" value="SUN1-5"/>
</dbReference>
<comment type="subcellular location">
    <subcellularLocation>
        <location evidence="1">Membrane</location>
    </subcellularLocation>
</comment>
<dbReference type="Proteomes" id="UP000094527">
    <property type="component" value="Unassembled WGS sequence"/>
</dbReference>
<evidence type="ECO:0000256" key="4">
    <source>
        <dbReference type="ARBA" id="ARBA00023136"/>
    </source>
</evidence>
<feature type="transmembrane region" description="Helical" evidence="6">
    <location>
        <begin position="7"/>
        <end position="27"/>
    </location>
</feature>
<evidence type="ECO:0000256" key="6">
    <source>
        <dbReference type="SAM" id="Phobius"/>
    </source>
</evidence>